<evidence type="ECO:0000256" key="2">
    <source>
        <dbReference type="ARBA" id="ARBA00006275"/>
    </source>
</evidence>
<comment type="similarity">
    <text evidence="2">Belongs to the SusD family.</text>
</comment>
<evidence type="ECO:0000256" key="4">
    <source>
        <dbReference type="ARBA" id="ARBA00023136"/>
    </source>
</evidence>
<dbReference type="Proteomes" id="UP000199421">
    <property type="component" value="Unassembled WGS sequence"/>
</dbReference>
<accession>A0A1H7KIG9</accession>
<keyword evidence="4" id="KW-0472">Membrane</keyword>
<evidence type="ECO:0000256" key="3">
    <source>
        <dbReference type="ARBA" id="ARBA00022729"/>
    </source>
</evidence>
<gene>
    <name evidence="8" type="ORF">SAMN05661044_01367</name>
</gene>
<reference evidence="9" key="1">
    <citation type="submission" date="2016-10" db="EMBL/GenBank/DDBJ databases">
        <authorList>
            <person name="Varghese N."/>
            <person name="Submissions S."/>
        </authorList>
    </citation>
    <scope>NUCLEOTIDE SEQUENCE [LARGE SCALE GENOMIC DNA]</scope>
    <source>
        <strain evidence="9">DSM 18733</strain>
    </source>
</reference>
<dbReference type="Pfam" id="PF14322">
    <property type="entry name" value="SusD-like_3"/>
    <property type="match status" value="1"/>
</dbReference>
<protein>
    <submittedName>
        <fullName evidence="8">SusD family protein</fullName>
    </submittedName>
</protein>
<dbReference type="Pfam" id="PF07980">
    <property type="entry name" value="SusD_RagB"/>
    <property type="match status" value="1"/>
</dbReference>
<feature type="domain" description="RagB/SusD" evidence="6">
    <location>
        <begin position="333"/>
        <end position="424"/>
    </location>
</feature>
<dbReference type="InterPro" id="IPR012944">
    <property type="entry name" value="SusD_RagB_dom"/>
</dbReference>
<evidence type="ECO:0000313" key="8">
    <source>
        <dbReference type="EMBL" id="SEK86651.1"/>
    </source>
</evidence>
<dbReference type="InterPro" id="IPR033985">
    <property type="entry name" value="SusD-like_N"/>
</dbReference>
<dbReference type="PROSITE" id="PS51257">
    <property type="entry name" value="PROKAR_LIPOPROTEIN"/>
    <property type="match status" value="1"/>
</dbReference>
<evidence type="ECO:0000256" key="1">
    <source>
        <dbReference type="ARBA" id="ARBA00004442"/>
    </source>
</evidence>
<evidence type="ECO:0000256" key="5">
    <source>
        <dbReference type="ARBA" id="ARBA00023237"/>
    </source>
</evidence>
<dbReference type="RefSeq" id="WP_093320720.1">
    <property type="nucleotide sequence ID" value="NZ_FOAF01000001.1"/>
</dbReference>
<comment type="subcellular location">
    <subcellularLocation>
        <location evidence="1">Cell outer membrane</location>
    </subcellularLocation>
</comment>
<feature type="domain" description="SusD-like N-terminal" evidence="7">
    <location>
        <begin position="20"/>
        <end position="221"/>
    </location>
</feature>
<sequence length="451" mass="50324">MKAYTISLFLFSTSVLGCSEYLDIRPDQSLAVPSTLNDLDAIMSNETRINSLFPMAGDMAADYYYLADNDWRSLNEQTRDNYLFGQTLPVREGYWNASYVKVLDCNVVLEEVGQVALGTLTELDRVRIRGEALFVRAFAFYNLLVNYTQPYDAGSAGSTPGIPLRVTADINAPSTRESLQRSYDQLIQDLQFALEILPDRPSVKTKPGKAAAAALLSRVFLTTGDYDQALTYAEMALSLNDVLINYNTLDTVAAGQFKTLNDEVIYHAVADAANSSLGNAIARVDTVLYASYHNNDLRKKIFFKTNARGVTGFYGDYAGNMVRPVFAGIAIDELYLTRAECYARLGRIMEAQADLDLLLFTRYRTGTYNATGIPNDELLNSVLSERKKELAFRLGIRWADLKRFSKDTTHVKILNRVIDGKEYQLPETDAAFAFLIPFDVINLGGIEQNGR</sequence>
<dbReference type="Gene3D" id="1.25.40.390">
    <property type="match status" value="1"/>
</dbReference>
<proteinExistence type="inferred from homology"/>
<dbReference type="STRING" id="407022.SAMN05661044_01367"/>
<keyword evidence="3" id="KW-0732">Signal</keyword>
<dbReference type="InterPro" id="IPR011990">
    <property type="entry name" value="TPR-like_helical_dom_sf"/>
</dbReference>
<evidence type="ECO:0000313" key="9">
    <source>
        <dbReference type="Proteomes" id="UP000199421"/>
    </source>
</evidence>
<evidence type="ECO:0000259" key="7">
    <source>
        <dbReference type="Pfam" id="PF14322"/>
    </source>
</evidence>
<dbReference type="EMBL" id="FOAF01000001">
    <property type="protein sequence ID" value="SEK86651.1"/>
    <property type="molecule type" value="Genomic_DNA"/>
</dbReference>
<dbReference type="SUPFAM" id="SSF48452">
    <property type="entry name" value="TPR-like"/>
    <property type="match status" value="1"/>
</dbReference>
<keyword evidence="5" id="KW-0998">Cell outer membrane</keyword>
<dbReference type="OrthoDB" id="653598at2"/>
<dbReference type="GO" id="GO:0009279">
    <property type="term" value="C:cell outer membrane"/>
    <property type="evidence" value="ECO:0007669"/>
    <property type="project" value="UniProtKB-SubCell"/>
</dbReference>
<dbReference type="AlphaFoldDB" id="A0A1H7KIG9"/>
<evidence type="ECO:0000259" key="6">
    <source>
        <dbReference type="Pfam" id="PF07980"/>
    </source>
</evidence>
<name>A0A1H7KIG9_OLID1</name>
<keyword evidence="9" id="KW-1185">Reference proteome</keyword>
<organism evidence="8 9">
    <name type="scientific">Olivibacter domesticus</name>
    <name type="common">Pseudosphingobacterium domesticum</name>
    <dbReference type="NCBI Taxonomy" id="407022"/>
    <lineage>
        <taxon>Bacteria</taxon>
        <taxon>Pseudomonadati</taxon>
        <taxon>Bacteroidota</taxon>
        <taxon>Sphingobacteriia</taxon>
        <taxon>Sphingobacteriales</taxon>
        <taxon>Sphingobacteriaceae</taxon>
        <taxon>Olivibacter</taxon>
    </lineage>
</organism>